<name>A0A8J5W158_ZIZPA</name>
<evidence type="ECO:0000313" key="1">
    <source>
        <dbReference type="EMBL" id="KAG8083701.1"/>
    </source>
</evidence>
<reference evidence="1" key="1">
    <citation type="journal article" date="2021" name="bioRxiv">
        <title>Whole Genome Assembly and Annotation of Northern Wild Rice, Zizania palustris L., Supports a Whole Genome Duplication in the Zizania Genus.</title>
        <authorList>
            <person name="Haas M."/>
            <person name="Kono T."/>
            <person name="Macchietto M."/>
            <person name="Millas R."/>
            <person name="McGilp L."/>
            <person name="Shao M."/>
            <person name="Duquette J."/>
            <person name="Hirsch C.N."/>
            <person name="Kimball J."/>
        </authorList>
    </citation>
    <scope>NUCLEOTIDE SEQUENCE</scope>
    <source>
        <tissue evidence="1">Fresh leaf tissue</tissue>
    </source>
</reference>
<dbReference type="Proteomes" id="UP000729402">
    <property type="component" value="Unassembled WGS sequence"/>
</dbReference>
<evidence type="ECO:0000313" key="2">
    <source>
        <dbReference type="Proteomes" id="UP000729402"/>
    </source>
</evidence>
<gene>
    <name evidence="1" type="ORF">GUJ93_ZPchr0016g2536</name>
</gene>
<protein>
    <submittedName>
        <fullName evidence="1">Uncharacterized protein</fullName>
    </submittedName>
</protein>
<reference evidence="1" key="2">
    <citation type="submission" date="2021-02" db="EMBL/GenBank/DDBJ databases">
        <authorList>
            <person name="Kimball J.A."/>
            <person name="Haas M.W."/>
            <person name="Macchietto M."/>
            <person name="Kono T."/>
            <person name="Duquette J."/>
            <person name="Shao M."/>
        </authorList>
    </citation>
    <scope>NUCLEOTIDE SEQUENCE</scope>
    <source>
        <tissue evidence="1">Fresh leaf tissue</tissue>
    </source>
</reference>
<dbReference type="EMBL" id="JAAALK010000084">
    <property type="protein sequence ID" value="KAG8083701.1"/>
    <property type="molecule type" value="Genomic_DNA"/>
</dbReference>
<proteinExistence type="predicted"/>
<keyword evidence="2" id="KW-1185">Reference proteome</keyword>
<accession>A0A8J5W158</accession>
<comment type="caution">
    <text evidence="1">The sequence shown here is derived from an EMBL/GenBank/DDBJ whole genome shotgun (WGS) entry which is preliminary data.</text>
</comment>
<dbReference type="AlphaFoldDB" id="A0A8J5W158"/>
<sequence>MNASFESRLDWVATPDLHSPRSRRALVVPSPKLIHLSDLGLECIDLGSPSLELIPLGDLGLEGIDLGDQDAKLFYFDSPNLERNDPRDLSPKPVDLGGQATEADDLHFQRAEQVYFNSVLLGIPFGSFGMLTEPRGLALMMAPFGREGHQ</sequence>
<organism evidence="1 2">
    <name type="scientific">Zizania palustris</name>
    <name type="common">Northern wild rice</name>
    <dbReference type="NCBI Taxonomy" id="103762"/>
    <lineage>
        <taxon>Eukaryota</taxon>
        <taxon>Viridiplantae</taxon>
        <taxon>Streptophyta</taxon>
        <taxon>Embryophyta</taxon>
        <taxon>Tracheophyta</taxon>
        <taxon>Spermatophyta</taxon>
        <taxon>Magnoliopsida</taxon>
        <taxon>Liliopsida</taxon>
        <taxon>Poales</taxon>
        <taxon>Poaceae</taxon>
        <taxon>BOP clade</taxon>
        <taxon>Oryzoideae</taxon>
        <taxon>Oryzeae</taxon>
        <taxon>Zizaniinae</taxon>
        <taxon>Zizania</taxon>
    </lineage>
</organism>